<proteinExistence type="predicted"/>
<dbReference type="VEuPathDB" id="FungiDB:I7I53_10843"/>
<gene>
    <name evidence="2" type="ORF">I7I53_10843</name>
</gene>
<dbReference type="EMBL" id="CP069102">
    <property type="protein sequence ID" value="QSS50227.1"/>
    <property type="molecule type" value="Genomic_DNA"/>
</dbReference>
<dbReference type="AlphaFoldDB" id="A0A8A1LEK2"/>
<name>A0A8A1LEK2_AJEC8</name>
<feature type="transmembrane region" description="Helical" evidence="1">
    <location>
        <begin position="20"/>
        <end position="37"/>
    </location>
</feature>
<keyword evidence="1" id="KW-0472">Membrane</keyword>
<protein>
    <submittedName>
        <fullName evidence="2">Uncharacterized protein</fullName>
    </submittedName>
</protein>
<keyword evidence="1" id="KW-0812">Transmembrane</keyword>
<evidence type="ECO:0000256" key="1">
    <source>
        <dbReference type="SAM" id="Phobius"/>
    </source>
</evidence>
<dbReference type="Proteomes" id="UP000663419">
    <property type="component" value="Chromosome 1"/>
</dbReference>
<reference evidence="2" key="1">
    <citation type="submission" date="2021-01" db="EMBL/GenBank/DDBJ databases">
        <title>Chromosome-level genome assembly of a human fungal pathogen reveals clustering of transcriptionally co-regulated genes.</title>
        <authorList>
            <person name="Voorhies M."/>
            <person name="Cohen S."/>
            <person name="Shea T.P."/>
            <person name="Petrus S."/>
            <person name="Munoz J.F."/>
            <person name="Poplawski S."/>
            <person name="Goldman W.E."/>
            <person name="Michael T."/>
            <person name="Cuomo C.A."/>
            <person name="Sil A."/>
            <person name="Beyhan S."/>
        </authorList>
    </citation>
    <scope>NUCLEOTIDE SEQUENCE</scope>
    <source>
        <strain evidence="2">H88</strain>
    </source>
</reference>
<sequence>MWIHAALTLDKYRMGVDIEIYLYMSIYIYANSTGYFHRQQQHQGRLRSRNSMANSYISIYHVCTYKRKRRAKGRKGERGPFPKGKEQGMWIEIAIPSHFIPPIPPIPPHRPHPMTGPP</sequence>
<evidence type="ECO:0000313" key="2">
    <source>
        <dbReference type="EMBL" id="QSS50227.1"/>
    </source>
</evidence>
<evidence type="ECO:0000313" key="3">
    <source>
        <dbReference type="Proteomes" id="UP000663419"/>
    </source>
</evidence>
<organism evidence="2 3">
    <name type="scientific">Ajellomyces capsulatus (strain H88)</name>
    <name type="common">Darling's disease fungus</name>
    <name type="synonym">Histoplasma capsulatum</name>
    <dbReference type="NCBI Taxonomy" id="544711"/>
    <lineage>
        <taxon>Eukaryota</taxon>
        <taxon>Fungi</taxon>
        <taxon>Dikarya</taxon>
        <taxon>Ascomycota</taxon>
        <taxon>Pezizomycotina</taxon>
        <taxon>Eurotiomycetes</taxon>
        <taxon>Eurotiomycetidae</taxon>
        <taxon>Onygenales</taxon>
        <taxon>Ajellomycetaceae</taxon>
        <taxon>Histoplasma</taxon>
    </lineage>
</organism>
<keyword evidence="1" id="KW-1133">Transmembrane helix</keyword>
<accession>A0A8A1LEK2</accession>